<dbReference type="KEGG" id="saco:SAME_00610"/>
<organism evidence="4 5">
    <name type="scientific">Streptococcus acidominimus</name>
    <dbReference type="NCBI Taxonomy" id="1326"/>
    <lineage>
        <taxon>Bacteria</taxon>
        <taxon>Bacillati</taxon>
        <taxon>Bacillota</taxon>
        <taxon>Bacilli</taxon>
        <taxon>Lactobacillales</taxon>
        <taxon>Streptococcaceae</taxon>
        <taxon>Streptococcus</taxon>
    </lineage>
</organism>
<keyword evidence="2" id="KW-0812">Transmembrane</keyword>
<protein>
    <recommendedName>
        <fullName evidence="1">endopeptidase La</fullName>
        <ecNumber evidence="1">3.4.21.53</ecNumber>
    </recommendedName>
</protein>
<dbReference type="RefSeq" id="WP_172843141.1">
    <property type="nucleotide sequence ID" value="NZ_LT906454.1"/>
</dbReference>
<dbReference type="InterPro" id="IPR001478">
    <property type="entry name" value="PDZ"/>
</dbReference>
<dbReference type="GO" id="GO:0005524">
    <property type="term" value="F:ATP binding"/>
    <property type="evidence" value="ECO:0007669"/>
    <property type="project" value="InterPro"/>
</dbReference>
<dbReference type="InterPro" id="IPR008269">
    <property type="entry name" value="Lon_proteolytic"/>
</dbReference>
<keyword evidence="1" id="KW-0645">Protease</keyword>
<dbReference type="PANTHER" id="PTHR10046">
    <property type="entry name" value="ATP DEPENDENT LON PROTEASE FAMILY MEMBER"/>
    <property type="match status" value="1"/>
</dbReference>
<keyword evidence="2" id="KW-0472">Membrane</keyword>
<keyword evidence="2" id="KW-1133">Transmembrane helix</keyword>
<evidence type="ECO:0000256" key="1">
    <source>
        <dbReference type="PROSITE-ProRule" id="PRU01122"/>
    </source>
</evidence>
<dbReference type="AlphaFoldDB" id="A0A239WQ69"/>
<dbReference type="GO" id="GO:0030163">
    <property type="term" value="P:protein catabolic process"/>
    <property type="evidence" value="ECO:0007669"/>
    <property type="project" value="InterPro"/>
</dbReference>
<dbReference type="EC" id="3.4.21.53" evidence="1"/>
<evidence type="ECO:0000259" key="3">
    <source>
        <dbReference type="PROSITE" id="PS51786"/>
    </source>
</evidence>
<dbReference type="PROSITE" id="PS51786">
    <property type="entry name" value="LON_PROTEOLYTIC"/>
    <property type="match status" value="1"/>
</dbReference>
<dbReference type="InterPro" id="IPR014721">
    <property type="entry name" value="Ribsml_uS5_D2-typ_fold_subgr"/>
</dbReference>
<dbReference type="Pfam" id="PF13180">
    <property type="entry name" value="PDZ_2"/>
    <property type="match status" value="1"/>
</dbReference>
<reference evidence="4 5" key="1">
    <citation type="submission" date="2017-06" db="EMBL/GenBank/DDBJ databases">
        <authorList>
            <consortium name="Pathogen Informatics"/>
        </authorList>
    </citation>
    <scope>NUCLEOTIDE SEQUENCE [LARGE SCALE GENOMIC DNA]</scope>
    <source>
        <strain evidence="4 5">NCTC11291</strain>
    </source>
</reference>
<keyword evidence="1" id="KW-0720">Serine protease</keyword>
<accession>A0A239WQ69</accession>
<dbReference type="Proteomes" id="UP000215144">
    <property type="component" value="Chromosome 1"/>
</dbReference>
<feature type="transmembrane region" description="Helical" evidence="2">
    <location>
        <begin position="22"/>
        <end position="45"/>
    </location>
</feature>
<sequence>MNQKQEFELIEESPKKSSSLKWWLLGIISAILLGVAFFVPLPYYIEMPGGAYDIRQVLKVDNKEDEEKGSYHFVAISQMHATFASLVYAWLTPFTDISTAQESLGDYTEAEYLRLNQFYMETSQNEAIYQAFKLADKPVDLKYFGVYVLDVAKDSTFKGILGLADTVTGVNGQTFESSKDLIDYVAKQKIGDKVTVQYLSDDKEKEASGKIIKLDNGKNGIGIGLVDHTEVETKIPVTFSTGNVGGPSAGLMFTLDILDQINDEDLRKGRQIAGTGTIEQDGSVGDIGGADKKVVSAAKDGVDIFFVPNNPIPEELLKQKPDAKTNYQEAKEAAKKIKTKMKIVPVKTVQDAINYLKKTS</sequence>
<comment type="catalytic activity">
    <reaction evidence="1">
        <text>Hydrolysis of proteins in presence of ATP.</text>
        <dbReference type="EC" id="3.4.21.53"/>
    </reaction>
</comment>
<feature type="domain" description="Lon proteolytic" evidence="3">
    <location>
        <begin position="243"/>
        <end position="359"/>
    </location>
</feature>
<dbReference type="GO" id="GO:0004252">
    <property type="term" value="F:serine-type endopeptidase activity"/>
    <property type="evidence" value="ECO:0007669"/>
    <property type="project" value="UniProtKB-UniRule"/>
</dbReference>
<name>A0A239WQ69_STRAI</name>
<dbReference type="Pfam" id="PF05362">
    <property type="entry name" value="Lon_C"/>
    <property type="match status" value="1"/>
</dbReference>
<dbReference type="InterPro" id="IPR027065">
    <property type="entry name" value="Lon_Prtase"/>
</dbReference>
<feature type="active site" evidence="1">
    <location>
        <position position="293"/>
    </location>
</feature>
<dbReference type="Gene3D" id="3.30.230.10">
    <property type="match status" value="1"/>
</dbReference>
<evidence type="ECO:0000313" key="4">
    <source>
        <dbReference type="EMBL" id="SNV36587.1"/>
    </source>
</evidence>
<dbReference type="NCBIfam" id="NF041438">
    <property type="entry name" value="SepM_fam_S16"/>
    <property type="match status" value="1"/>
</dbReference>
<dbReference type="GO" id="GO:0004176">
    <property type="term" value="F:ATP-dependent peptidase activity"/>
    <property type="evidence" value="ECO:0007669"/>
    <property type="project" value="UniProtKB-UniRule"/>
</dbReference>
<dbReference type="EMBL" id="LT906454">
    <property type="protein sequence ID" value="SNV36587.1"/>
    <property type="molecule type" value="Genomic_DNA"/>
</dbReference>
<proteinExistence type="inferred from homology"/>
<evidence type="ECO:0000313" key="5">
    <source>
        <dbReference type="Proteomes" id="UP000215144"/>
    </source>
</evidence>
<comment type="similarity">
    <text evidence="1">Belongs to the peptidase S16 family.</text>
</comment>
<dbReference type="InterPro" id="IPR020568">
    <property type="entry name" value="Ribosomal_Su5_D2-typ_SF"/>
</dbReference>
<dbReference type="GO" id="GO:0006508">
    <property type="term" value="P:proteolysis"/>
    <property type="evidence" value="ECO:0007669"/>
    <property type="project" value="UniProtKB-KW"/>
</dbReference>
<dbReference type="SUPFAM" id="SSF54211">
    <property type="entry name" value="Ribosomal protein S5 domain 2-like"/>
    <property type="match status" value="1"/>
</dbReference>
<feature type="active site" evidence="1">
    <location>
        <position position="248"/>
    </location>
</feature>
<keyword evidence="1" id="KW-0378">Hydrolase</keyword>
<evidence type="ECO:0000256" key="2">
    <source>
        <dbReference type="SAM" id="Phobius"/>
    </source>
</evidence>
<gene>
    <name evidence="4" type="primary">ylbL</name>
    <name evidence="4" type="ORF">SAMEA4504048_00610</name>
</gene>